<keyword evidence="3 5" id="KW-1015">Disulfide bond</keyword>
<name>A0A3Q1GIR4_9TELE</name>
<evidence type="ECO:0000256" key="4">
    <source>
        <dbReference type="ARBA" id="ARBA00023180"/>
    </source>
</evidence>
<dbReference type="GO" id="GO:0007165">
    <property type="term" value="P:signal transduction"/>
    <property type="evidence" value="ECO:0007669"/>
    <property type="project" value="UniProtKB-ARBA"/>
</dbReference>
<evidence type="ECO:0000313" key="7">
    <source>
        <dbReference type="Ensembl" id="ENSAPOP00000030511.1"/>
    </source>
</evidence>
<evidence type="ECO:0000313" key="8">
    <source>
        <dbReference type="Proteomes" id="UP000257200"/>
    </source>
</evidence>
<dbReference type="AlphaFoldDB" id="A0A3Q1GIR4"/>
<dbReference type="PROSITE" id="PS50026">
    <property type="entry name" value="EGF_3"/>
    <property type="match status" value="1"/>
</dbReference>
<dbReference type="InParanoid" id="A0A3Q1GIR4"/>
<evidence type="ECO:0000256" key="2">
    <source>
        <dbReference type="ARBA" id="ARBA00022536"/>
    </source>
</evidence>
<dbReference type="Proteomes" id="UP000257200">
    <property type="component" value="Unplaced"/>
</dbReference>
<dbReference type="InterPro" id="IPR000742">
    <property type="entry name" value="EGF"/>
</dbReference>
<dbReference type="STRING" id="80966.ENSAPOP00000030511"/>
<reference evidence="7" key="1">
    <citation type="submission" date="2025-08" db="UniProtKB">
        <authorList>
            <consortium name="Ensembl"/>
        </authorList>
    </citation>
    <scope>IDENTIFICATION</scope>
</reference>
<dbReference type="CDD" id="cd00054">
    <property type="entry name" value="EGF_CA"/>
    <property type="match status" value="1"/>
</dbReference>
<dbReference type="FunFam" id="2.10.25.10:FF:000421">
    <property type="entry name" value="Teratocarcinoma-derived growth factor"/>
    <property type="match status" value="1"/>
</dbReference>
<sequence length="121" mass="13716">RHLGHSLSNSVHVLGHFCKLHKKKRTMLGQRIRINNRNCCKNGGTCILGTFCACPPSFTGRNCEYDQRISKLPIMRTLTEVMVYGDLVCFPFEAENCLYDAKNRQQIAYFCENSGGSKPNL</sequence>
<accession>A0A3Q1GIR4</accession>
<keyword evidence="8" id="KW-1185">Reference proteome</keyword>
<dbReference type="Ensembl" id="ENSAPOT00000032755.1">
    <property type="protein sequence ID" value="ENSAPOP00000030511.1"/>
    <property type="gene ID" value="ENSAPOG00000017169.1"/>
</dbReference>
<dbReference type="GeneTree" id="ENSGT00940000172201"/>
<evidence type="ECO:0000256" key="3">
    <source>
        <dbReference type="ARBA" id="ARBA00023157"/>
    </source>
</evidence>
<organism evidence="7 8">
    <name type="scientific">Acanthochromis polyacanthus</name>
    <name type="common">spiny chromis</name>
    <dbReference type="NCBI Taxonomy" id="80966"/>
    <lineage>
        <taxon>Eukaryota</taxon>
        <taxon>Metazoa</taxon>
        <taxon>Chordata</taxon>
        <taxon>Craniata</taxon>
        <taxon>Vertebrata</taxon>
        <taxon>Euteleostomi</taxon>
        <taxon>Actinopterygii</taxon>
        <taxon>Neopterygii</taxon>
        <taxon>Teleostei</taxon>
        <taxon>Neoteleostei</taxon>
        <taxon>Acanthomorphata</taxon>
        <taxon>Ovalentaria</taxon>
        <taxon>Pomacentridae</taxon>
        <taxon>Acanthochromis</taxon>
    </lineage>
</organism>
<comment type="caution">
    <text evidence="5">Lacks conserved residue(s) required for the propagation of feature annotation.</text>
</comment>
<proteinExistence type="inferred from homology"/>
<keyword evidence="4" id="KW-0325">Glycoprotein</keyword>
<evidence type="ECO:0000256" key="5">
    <source>
        <dbReference type="PROSITE-ProRule" id="PRU00076"/>
    </source>
</evidence>
<keyword evidence="2 5" id="KW-0245">EGF-like domain</keyword>
<dbReference type="PROSITE" id="PS00022">
    <property type="entry name" value="EGF_1"/>
    <property type="match status" value="1"/>
</dbReference>
<feature type="domain" description="EGF-like" evidence="6">
    <location>
        <begin position="35"/>
        <end position="64"/>
    </location>
</feature>
<feature type="disulfide bond" evidence="5">
    <location>
        <begin position="54"/>
        <end position="63"/>
    </location>
</feature>
<evidence type="ECO:0000259" key="6">
    <source>
        <dbReference type="PROSITE" id="PS50026"/>
    </source>
</evidence>
<dbReference type="SUPFAM" id="SSF57196">
    <property type="entry name" value="EGF/Laminin"/>
    <property type="match status" value="1"/>
</dbReference>
<dbReference type="Gene3D" id="2.10.25.10">
    <property type="entry name" value="Laminin"/>
    <property type="match status" value="1"/>
</dbReference>
<protein>
    <recommendedName>
        <fullName evidence="6">EGF-like domain-containing protein</fullName>
    </recommendedName>
</protein>
<comment type="similarity">
    <text evidence="1">Belongs to the EGF-CFC (Cripto-1/FRL1/Cryptic) family.</text>
</comment>
<reference evidence="7" key="2">
    <citation type="submission" date="2025-09" db="UniProtKB">
        <authorList>
            <consortium name="Ensembl"/>
        </authorList>
    </citation>
    <scope>IDENTIFICATION</scope>
</reference>
<evidence type="ECO:0000256" key="1">
    <source>
        <dbReference type="ARBA" id="ARBA00007384"/>
    </source>
</evidence>